<feature type="active site" evidence="4">
    <location>
        <position position="78"/>
    </location>
</feature>
<dbReference type="PROSITE" id="PS51355">
    <property type="entry name" value="GLUTATHIONE_PEROXID_3"/>
    <property type="match status" value="1"/>
</dbReference>
<evidence type="ECO:0000256" key="5">
    <source>
        <dbReference type="RuleBase" id="RU000499"/>
    </source>
</evidence>
<comment type="caution">
    <text evidence="7">The sequence shown here is derived from an EMBL/GenBank/DDBJ whole genome shotgun (WGS) entry which is preliminary data.</text>
</comment>
<name>A0A6N8H965_9FLAO</name>
<dbReference type="PANTHER" id="PTHR11592">
    <property type="entry name" value="GLUTATHIONE PEROXIDASE"/>
    <property type="match status" value="1"/>
</dbReference>
<dbReference type="Pfam" id="PF00255">
    <property type="entry name" value="GSHPx"/>
    <property type="match status" value="1"/>
</dbReference>
<dbReference type="SUPFAM" id="SSF52833">
    <property type="entry name" value="Thioredoxin-like"/>
    <property type="match status" value="1"/>
</dbReference>
<dbReference type="PIRSF" id="PIRSF000303">
    <property type="entry name" value="Glutathion_perox"/>
    <property type="match status" value="1"/>
</dbReference>
<dbReference type="PANTHER" id="PTHR11592:SF78">
    <property type="entry name" value="GLUTATHIONE PEROXIDASE"/>
    <property type="match status" value="1"/>
</dbReference>
<dbReference type="PRINTS" id="PR01011">
    <property type="entry name" value="GLUTPROXDASE"/>
</dbReference>
<reference evidence="7 8" key="1">
    <citation type="submission" date="2019-12" db="EMBL/GenBank/DDBJ databases">
        <authorList>
            <person name="Sun J.-Q."/>
        </authorList>
    </citation>
    <scope>NUCLEOTIDE SEQUENCE [LARGE SCALE GENOMIC DNA]</scope>
    <source>
        <strain evidence="7 8">JCM 17928</strain>
    </source>
</reference>
<dbReference type="InterPro" id="IPR036249">
    <property type="entry name" value="Thioredoxin-like_sf"/>
</dbReference>
<dbReference type="Gene3D" id="3.40.30.10">
    <property type="entry name" value="Glutaredoxin"/>
    <property type="match status" value="1"/>
</dbReference>
<dbReference type="GO" id="GO:0004601">
    <property type="term" value="F:peroxidase activity"/>
    <property type="evidence" value="ECO:0007669"/>
    <property type="project" value="UniProtKB-KW"/>
</dbReference>
<dbReference type="EMBL" id="WOWP01000010">
    <property type="protein sequence ID" value="MUV02483.1"/>
    <property type="molecule type" value="Genomic_DNA"/>
</dbReference>
<evidence type="ECO:0000313" key="8">
    <source>
        <dbReference type="Proteomes" id="UP000433945"/>
    </source>
</evidence>
<dbReference type="Proteomes" id="UP000433945">
    <property type="component" value="Unassembled WGS sequence"/>
</dbReference>
<proteinExistence type="inferred from homology"/>
<gene>
    <name evidence="7" type="ORF">GN157_02070</name>
</gene>
<dbReference type="AlphaFoldDB" id="A0A6N8H965"/>
<protein>
    <recommendedName>
        <fullName evidence="5">Glutathione peroxidase</fullName>
    </recommendedName>
</protein>
<evidence type="ECO:0000256" key="4">
    <source>
        <dbReference type="PIRSR" id="PIRSR000303-1"/>
    </source>
</evidence>
<dbReference type="PROSITE" id="PS00460">
    <property type="entry name" value="GLUTATHIONE_PEROXID_1"/>
    <property type="match status" value="1"/>
</dbReference>
<dbReference type="FunFam" id="3.40.30.10:FF:000010">
    <property type="entry name" value="Glutathione peroxidase"/>
    <property type="match status" value="1"/>
</dbReference>
<organism evidence="7 8">
    <name type="scientific">Flavobacterium rakeshii</name>
    <dbReference type="NCBI Taxonomy" id="1038845"/>
    <lineage>
        <taxon>Bacteria</taxon>
        <taxon>Pseudomonadati</taxon>
        <taxon>Bacteroidota</taxon>
        <taxon>Flavobacteriia</taxon>
        <taxon>Flavobacteriales</taxon>
        <taxon>Flavobacteriaceae</taxon>
        <taxon>Flavobacterium</taxon>
    </lineage>
</organism>
<evidence type="ECO:0000313" key="7">
    <source>
        <dbReference type="EMBL" id="MUV02483.1"/>
    </source>
</evidence>
<dbReference type="GO" id="GO:0034599">
    <property type="term" value="P:cellular response to oxidative stress"/>
    <property type="evidence" value="ECO:0007669"/>
    <property type="project" value="TreeGrafter"/>
</dbReference>
<keyword evidence="8" id="KW-1185">Reference proteome</keyword>
<evidence type="ECO:0000256" key="3">
    <source>
        <dbReference type="ARBA" id="ARBA00023002"/>
    </source>
</evidence>
<sequence>MKKIAILACSIVLFASCKNNTQDTTTETTETAQAVENPTNMSKKNIYQFKVEDLYGKEFDFSTLKGKKVIVVNTASKCGLTPQYEELEALYKEYQDKGLVIVGFPANNFASQEPGTNEEIATFCKQNYGVSFPMMSKVSVKGEDMAPIYQFLTQKDKNGLQDSEVEWNFQKYLINTNGELEKVVSPRTTPKDPEIVNWINS</sequence>
<dbReference type="PROSITE" id="PS51257">
    <property type="entry name" value="PROKAR_LIPOPROTEIN"/>
    <property type="match status" value="1"/>
</dbReference>
<evidence type="ECO:0000256" key="2">
    <source>
        <dbReference type="ARBA" id="ARBA00022559"/>
    </source>
</evidence>
<dbReference type="CDD" id="cd00340">
    <property type="entry name" value="GSH_Peroxidase"/>
    <property type="match status" value="1"/>
</dbReference>
<feature type="chain" id="PRO_5027007689" description="Glutathione peroxidase" evidence="6">
    <location>
        <begin position="22"/>
        <end position="201"/>
    </location>
</feature>
<dbReference type="RefSeq" id="WP_157481473.1">
    <property type="nucleotide sequence ID" value="NZ_WOWP01000010.1"/>
</dbReference>
<evidence type="ECO:0000256" key="6">
    <source>
        <dbReference type="SAM" id="SignalP"/>
    </source>
</evidence>
<keyword evidence="6" id="KW-0732">Signal</keyword>
<dbReference type="InterPro" id="IPR000889">
    <property type="entry name" value="Glutathione_peroxidase"/>
</dbReference>
<evidence type="ECO:0000256" key="1">
    <source>
        <dbReference type="ARBA" id="ARBA00006926"/>
    </source>
</evidence>
<keyword evidence="3 5" id="KW-0560">Oxidoreductase</keyword>
<feature type="signal peptide" evidence="6">
    <location>
        <begin position="1"/>
        <end position="21"/>
    </location>
</feature>
<comment type="similarity">
    <text evidence="1 5">Belongs to the glutathione peroxidase family.</text>
</comment>
<accession>A0A6N8H965</accession>
<dbReference type="InterPro" id="IPR029759">
    <property type="entry name" value="GPX_AS"/>
</dbReference>
<keyword evidence="2 5" id="KW-0575">Peroxidase</keyword>
<dbReference type="OrthoDB" id="9789406at2"/>